<comment type="caution">
    <text evidence="1">The sequence shown here is derived from an EMBL/GenBank/DDBJ whole genome shotgun (WGS) entry which is preliminary data.</text>
</comment>
<name>A0A8S9PDF4_BRACR</name>
<dbReference type="Proteomes" id="UP000712600">
    <property type="component" value="Unassembled WGS sequence"/>
</dbReference>
<proteinExistence type="predicted"/>
<dbReference type="AlphaFoldDB" id="A0A8S9PDF4"/>
<gene>
    <name evidence="1" type="ORF">F2Q69_00006613</name>
</gene>
<accession>A0A8S9PDF4</accession>
<evidence type="ECO:0000313" key="1">
    <source>
        <dbReference type="EMBL" id="KAF3513180.1"/>
    </source>
</evidence>
<protein>
    <submittedName>
        <fullName evidence="1">Uncharacterized protein</fullName>
    </submittedName>
</protein>
<organism evidence="1 2">
    <name type="scientific">Brassica cretica</name>
    <name type="common">Mustard</name>
    <dbReference type="NCBI Taxonomy" id="69181"/>
    <lineage>
        <taxon>Eukaryota</taxon>
        <taxon>Viridiplantae</taxon>
        <taxon>Streptophyta</taxon>
        <taxon>Embryophyta</taxon>
        <taxon>Tracheophyta</taxon>
        <taxon>Spermatophyta</taxon>
        <taxon>Magnoliopsida</taxon>
        <taxon>eudicotyledons</taxon>
        <taxon>Gunneridae</taxon>
        <taxon>Pentapetalae</taxon>
        <taxon>rosids</taxon>
        <taxon>malvids</taxon>
        <taxon>Brassicales</taxon>
        <taxon>Brassicaceae</taxon>
        <taxon>Brassiceae</taxon>
        <taxon>Brassica</taxon>
    </lineage>
</organism>
<dbReference type="EMBL" id="QGKX02001521">
    <property type="protein sequence ID" value="KAF3513180.1"/>
    <property type="molecule type" value="Genomic_DNA"/>
</dbReference>
<sequence>MGPAISVGRSNSSSEPLPFVARLVVSLILISEDEILGNESPKLLGALLQLLGMLVELILQALDF</sequence>
<evidence type="ECO:0000313" key="2">
    <source>
        <dbReference type="Proteomes" id="UP000712600"/>
    </source>
</evidence>
<reference evidence="1" key="1">
    <citation type="submission" date="2019-12" db="EMBL/GenBank/DDBJ databases">
        <title>Genome sequencing and annotation of Brassica cretica.</title>
        <authorList>
            <person name="Studholme D.J."/>
            <person name="Sarris P."/>
        </authorList>
    </citation>
    <scope>NUCLEOTIDE SEQUENCE</scope>
    <source>
        <strain evidence="1">PFS-109/04</strain>
        <tissue evidence="1">Leaf</tissue>
    </source>
</reference>